<protein>
    <recommendedName>
        <fullName evidence="2">RING-type domain-containing protein</fullName>
    </recommendedName>
</protein>
<dbReference type="SUPFAM" id="SSF57850">
    <property type="entry name" value="RING/U-box"/>
    <property type="match status" value="1"/>
</dbReference>
<evidence type="ECO:0000313" key="4">
    <source>
        <dbReference type="Proteomes" id="UP000799750"/>
    </source>
</evidence>
<proteinExistence type="predicted"/>
<dbReference type="InterPro" id="IPR001841">
    <property type="entry name" value="Znf_RING"/>
</dbReference>
<reference evidence="3" key="1">
    <citation type="journal article" date="2020" name="Stud. Mycol.">
        <title>101 Dothideomycetes genomes: a test case for predicting lifestyles and emergence of pathogens.</title>
        <authorList>
            <person name="Haridas S."/>
            <person name="Albert R."/>
            <person name="Binder M."/>
            <person name="Bloem J."/>
            <person name="Labutti K."/>
            <person name="Salamov A."/>
            <person name="Andreopoulos B."/>
            <person name="Baker S."/>
            <person name="Barry K."/>
            <person name="Bills G."/>
            <person name="Bluhm B."/>
            <person name="Cannon C."/>
            <person name="Castanera R."/>
            <person name="Culley D."/>
            <person name="Daum C."/>
            <person name="Ezra D."/>
            <person name="Gonzalez J."/>
            <person name="Henrissat B."/>
            <person name="Kuo A."/>
            <person name="Liang C."/>
            <person name="Lipzen A."/>
            <person name="Lutzoni F."/>
            <person name="Magnuson J."/>
            <person name="Mondo S."/>
            <person name="Nolan M."/>
            <person name="Ohm R."/>
            <person name="Pangilinan J."/>
            <person name="Park H.-J."/>
            <person name="Ramirez L."/>
            <person name="Alfaro M."/>
            <person name="Sun H."/>
            <person name="Tritt A."/>
            <person name="Yoshinaga Y."/>
            <person name="Zwiers L.-H."/>
            <person name="Turgeon B."/>
            <person name="Goodwin S."/>
            <person name="Spatafora J."/>
            <person name="Crous P."/>
            <person name="Grigoriev I."/>
        </authorList>
    </citation>
    <scope>NUCLEOTIDE SEQUENCE</scope>
    <source>
        <strain evidence="3">CBS 269.34</strain>
    </source>
</reference>
<sequence>MSEHLFTTVDATSSCPICKNPFALHPTDRILLAAELAKNAYNADHLDLDLDILVRPQCGHDLGLFCLQRWMDLGHSTCPYCTLTMLNDTGDAASIQFLQPMSRGMPQEDDELMVAVNEILKAWEAGKDKQQGLLPTWWNGEARVVGMDRGMRYEYLAVILDGANARGSISHWGFDSASRDFNGRHLAFLGLGLRTVFMPA</sequence>
<accession>A0A6A6R5B6</accession>
<keyword evidence="1" id="KW-0862">Zinc</keyword>
<dbReference type="OrthoDB" id="8062037at2759"/>
<dbReference type="InterPro" id="IPR013083">
    <property type="entry name" value="Znf_RING/FYVE/PHD"/>
</dbReference>
<dbReference type="AlphaFoldDB" id="A0A6A6R5B6"/>
<keyword evidence="1" id="KW-0863">Zinc-finger</keyword>
<dbReference type="Proteomes" id="UP000799750">
    <property type="component" value="Unassembled WGS sequence"/>
</dbReference>
<keyword evidence="1" id="KW-0479">Metal-binding</keyword>
<dbReference type="EMBL" id="MU004184">
    <property type="protein sequence ID" value="KAF2499120.1"/>
    <property type="molecule type" value="Genomic_DNA"/>
</dbReference>
<evidence type="ECO:0000313" key="3">
    <source>
        <dbReference type="EMBL" id="KAF2499120.1"/>
    </source>
</evidence>
<gene>
    <name evidence="3" type="ORF">BU16DRAFT_535516</name>
</gene>
<evidence type="ECO:0000256" key="1">
    <source>
        <dbReference type="PROSITE-ProRule" id="PRU00175"/>
    </source>
</evidence>
<name>A0A6A6R5B6_9PEZI</name>
<dbReference type="GO" id="GO:0008270">
    <property type="term" value="F:zinc ion binding"/>
    <property type="evidence" value="ECO:0007669"/>
    <property type="project" value="UniProtKB-KW"/>
</dbReference>
<keyword evidence="4" id="KW-1185">Reference proteome</keyword>
<evidence type="ECO:0000259" key="2">
    <source>
        <dbReference type="PROSITE" id="PS50089"/>
    </source>
</evidence>
<dbReference type="PROSITE" id="PS50089">
    <property type="entry name" value="ZF_RING_2"/>
    <property type="match status" value="1"/>
</dbReference>
<organism evidence="3 4">
    <name type="scientific">Lophium mytilinum</name>
    <dbReference type="NCBI Taxonomy" id="390894"/>
    <lineage>
        <taxon>Eukaryota</taxon>
        <taxon>Fungi</taxon>
        <taxon>Dikarya</taxon>
        <taxon>Ascomycota</taxon>
        <taxon>Pezizomycotina</taxon>
        <taxon>Dothideomycetes</taxon>
        <taxon>Pleosporomycetidae</taxon>
        <taxon>Mytilinidiales</taxon>
        <taxon>Mytilinidiaceae</taxon>
        <taxon>Lophium</taxon>
    </lineage>
</organism>
<feature type="domain" description="RING-type" evidence="2">
    <location>
        <begin position="15"/>
        <end position="82"/>
    </location>
</feature>
<dbReference type="Gene3D" id="3.30.40.10">
    <property type="entry name" value="Zinc/RING finger domain, C3HC4 (zinc finger)"/>
    <property type="match status" value="1"/>
</dbReference>